<name>A0A9W4T4H4_9GLOM</name>
<evidence type="ECO:0000313" key="1">
    <source>
        <dbReference type="EMBL" id="CAI2194097.1"/>
    </source>
</evidence>
<gene>
    <name evidence="1" type="ORF">FWILDA_LOCUS16405</name>
</gene>
<protein>
    <submittedName>
        <fullName evidence="1">3422_t:CDS:1</fullName>
    </submittedName>
</protein>
<accession>A0A9W4T4H4</accession>
<dbReference type="EMBL" id="CAMKVN010010451">
    <property type="protein sequence ID" value="CAI2194097.1"/>
    <property type="molecule type" value="Genomic_DNA"/>
</dbReference>
<dbReference type="Proteomes" id="UP001153678">
    <property type="component" value="Unassembled WGS sequence"/>
</dbReference>
<feature type="non-terminal residue" evidence="1">
    <location>
        <position position="54"/>
    </location>
</feature>
<proteinExistence type="predicted"/>
<dbReference type="AlphaFoldDB" id="A0A9W4T4H4"/>
<evidence type="ECO:0000313" key="2">
    <source>
        <dbReference type="Proteomes" id="UP001153678"/>
    </source>
</evidence>
<sequence>GNNAPKFSVAYNISEVYGLLRIYECINNQKLLRAVIDIDVSQEDMKTTGVKMQE</sequence>
<organism evidence="1 2">
    <name type="scientific">Funneliformis geosporum</name>
    <dbReference type="NCBI Taxonomy" id="1117311"/>
    <lineage>
        <taxon>Eukaryota</taxon>
        <taxon>Fungi</taxon>
        <taxon>Fungi incertae sedis</taxon>
        <taxon>Mucoromycota</taxon>
        <taxon>Glomeromycotina</taxon>
        <taxon>Glomeromycetes</taxon>
        <taxon>Glomerales</taxon>
        <taxon>Glomeraceae</taxon>
        <taxon>Funneliformis</taxon>
    </lineage>
</organism>
<keyword evidence="2" id="KW-1185">Reference proteome</keyword>
<feature type="non-terminal residue" evidence="1">
    <location>
        <position position="1"/>
    </location>
</feature>
<reference evidence="1" key="1">
    <citation type="submission" date="2022-08" db="EMBL/GenBank/DDBJ databases">
        <authorList>
            <person name="Kallberg Y."/>
            <person name="Tangrot J."/>
            <person name="Rosling A."/>
        </authorList>
    </citation>
    <scope>NUCLEOTIDE SEQUENCE</scope>
    <source>
        <strain evidence="1">Wild A</strain>
    </source>
</reference>
<comment type="caution">
    <text evidence="1">The sequence shown here is derived from an EMBL/GenBank/DDBJ whole genome shotgun (WGS) entry which is preliminary data.</text>
</comment>